<dbReference type="Proteomes" id="UP000315750">
    <property type="component" value="Chromosome"/>
</dbReference>
<dbReference type="PANTHER" id="PTHR23526:SF1">
    <property type="entry name" value="MAJOR FACILITATOR SUPERFAMILY MFS_1"/>
    <property type="match status" value="1"/>
</dbReference>
<evidence type="ECO:0000256" key="5">
    <source>
        <dbReference type="SAM" id="Phobius"/>
    </source>
</evidence>
<name>A0A518AJ11_9BACT</name>
<feature type="transmembrane region" description="Helical" evidence="5">
    <location>
        <begin position="298"/>
        <end position="320"/>
    </location>
</feature>
<dbReference type="AlphaFoldDB" id="A0A518AJ11"/>
<evidence type="ECO:0000259" key="6">
    <source>
        <dbReference type="PROSITE" id="PS50850"/>
    </source>
</evidence>
<feature type="transmembrane region" description="Helical" evidence="5">
    <location>
        <begin position="211"/>
        <end position="232"/>
    </location>
</feature>
<evidence type="ECO:0000256" key="1">
    <source>
        <dbReference type="ARBA" id="ARBA00022692"/>
    </source>
</evidence>
<dbReference type="CDD" id="cd06174">
    <property type="entry name" value="MFS"/>
    <property type="match status" value="1"/>
</dbReference>
<accession>A0A518AJ11</accession>
<evidence type="ECO:0000313" key="7">
    <source>
        <dbReference type="EMBL" id="QDU54696.1"/>
    </source>
</evidence>
<keyword evidence="2 5" id="KW-1133">Transmembrane helix</keyword>
<feature type="transmembrane region" description="Helical" evidence="5">
    <location>
        <begin position="140"/>
        <end position="159"/>
    </location>
</feature>
<dbReference type="OrthoDB" id="238795at2"/>
<evidence type="ECO:0000256" key="2">
    <source>
        <dbReference type="ARBA" id="ARBA00022989"/>
    </source>
</evidence>
<keyword evidence="1 5" id="KW-0812">Transmembrane</keyword>
<protein>
    <submittedName>
        <fullName evidence="7">Major Facilitator Superfamily protein</fullName>
    </submittedName>
</protein>
<gene>
    <name evidence="7" type="ORF">Pan181_08790</name>
</gene>
<organism evidence="7 8">
    <name type="scientific">Aeoliella mucimassa</name>
    <dbReference type="NCBI Taxonomy" id="2527972"/>
    <lineage>
        <taxon>Bacteria</taxon>
        <taxon>Pseudomonadati</taxon>
        <taxon>Planctomycetota</taxon>
        <taxon>Planctomycetia</taxon>
        <taxon>Pirellulales</taxon>
        <taxon>Lacipirellulaceae</taxon>
        <taxon>Aeoliella</taxon>
    </lineage>
</organism>
<evidence type="ECO:0000256" key="4">
    <source>
        <dbReference type="SAM" id="MobiDB-lite"/>
    </source>
</evidence>
<keyword evidence="8" id="KW-1185">Reference proteome</keyword>
<feature type="compositionally biased region" description="Basic and acidic residues" evidence="4">
    <location>
        <begin position="1"/>
        <end position="11"/>
    </location>
</feature>
<keyword evidence="3 5" id="KW-0472">Membrane</keyword>
<dbReference type="PROSITE" id="PS50850">
    <property type="entry name" value="MFS"/>
    <property type="match status" value="1"/>
</dbReference>
<feature type="transmembrane region" description="Helical" evidence="5">
    <location>
        <begin position="106"/>
        <end position="125"/>
    </location>
</feature>
<feature type="transmembrane region" description="Helical" evidence="5">
    <location>
        <begin position="327"/>
        <end position="351"/>
    </location>
</feature>
<evidence type="ECO:0000256" key="3">
    <source>
        <dbReference type="ARBA" id="ARBA00023136"/>
    </source>
</evidence>
<dbReference type="PANTHER" id="PTHR23526">
    <property type="entry name" value="INTEGRAL MEMBRANE TRANSPORT PROTEIN-RELATED"/>
    <property type="match status" value="1"/>
</dbReference>
<reference evidence="7 8" key="1">
    <citation type="submission" date="2019-02" db="EMBL/GenBank/DDBJ databases">
        <title>Deep-cultivation of Planctomycetes and their phenomic and genomic characterization uncovers novel biology.</title>
        <authorList>
            <person name="Wiegand S."/>
            <person name="Jogler M."/>
            <person name="Boedeker C."/>
            <person name="Pinto D."/>
            <person name="Vollmers J."/>
            <person name="Rivas-Marin E."/>
            <person name="Kohn T."/>
            <person name="Peeters S.H."/>
            <person name="Heuer A."/>
            <person name="Rast P."/>
            <person name="Oberbeckmann S."/>
            <person name="Bunk B."/>
            <person name="Jeske O."/>
            <person name="Meyerdierks A."/>
            <person name="Storesund J.E."/>
            <person name="Kallscheuer N."/>
            <person name="Luecker S."/>
            <person name="Lage O.M."/>
            <person name="Pohl T."/>
            <person name="Merkel B.J."/>
            <person name="Hornburger P."/>
            <person name="Mueller R.-W."/>
            <person name="Bruemmer F."/>
            <person name="Labrenz M."/>
            <person name="Spormann A.M."/>
            <person name="Op den Camp H."/>
            <person name="Overmann J."/>
            <person name="Amann R."/>
            <person name="Jetten M.S.M."/>
            <person name="Mascher T."/>
            <person name="Medema M.H."/>
            <person name="Devos D.P."/>
            <person name="Kaster A.-K."/>
            <person name="Ovreas L."/>
            <person name="Rohde M."/>
            <person name="Galperin M.Y."/>
            <person name="Jogler C."/>
        </authorList>
    </citation>
    <scope>NUCLEOTIDE SEQUENCE [LARGE SCALE GENOMIC DNA]</scope>
    <source>
        <strain evidence="7 8">Pan181</strain>
    </source>
</reference>
<feature type="transmembrane region" description="Helical" evidence="5">
    <location>
        <begin position="357"/>
        <end position="380"/>
    </location>
</feature>
<dbReference type="InterPro" id="IPR052528">
    <property type="entry name" value="Sugar_transport-like"/>
</dbReference>
<sequence length="457" mass="51365">MSTDTDNRYSDELPVDDVTPYDSPLSADPREKRDEAVNFALLTMHQVFLRVGWIFKTESIVMPVFMDFIGGGPVLRGVLMVLSRIGLSVPPVLFSRQLKIARQKKWWLSLCGLAMSIPFGLLAWICWQGTWRDTHGDPRWWMPVVFLILYGIFFMLTGMNQLTAHAIQGKLIRVNRRGRLFTASVAIGAPLAILGAWNWMPIWLEEPDTGFAWLFGCAAVAFFGTGLVTMLLREEPDDFQQDRSPVLHYFRDAWRVVARDPNARSLALLTVLMSFMFMLFPHYVAVIDDRPTFDLKRMTSWVCLQNAGTALLSLIVGPLADRFGNRAALHLTTLGLAVAPALGLVGLYLPSEVRLQYAWLMFTAVGFTPVTLRLMINYALEIAPRDDHPKYISTLGLCVAIPVVIGAPLVGWIAREWGYQPIFLLGLVMLLAALVQTFRIAEPRTGESSLLHKALRK</sequence>
<dbReference type="InterPro" id="IPR020846">
    <property type="entry name" value="MFS_dom"/>
</dbReference>
<feature type="region of interest" description="Disordered" evidence="4">
    <location>
        <begin position="1"/>
        <end position="29"/>
    </location>
</feature>
<dbReference type="Gene3D" id="1.20.1250.20">
    <property type="entry name" value="MFS general substrate transporter like domains"/>
    <property type="match status" value="1"/>
</dbReference>
<feature type="transmembrane region" description="Helical" evidence="5">
    <location>
        <begin position="419"/>
        <end position="441"/>
    </location>
</feature>
<dbReference type="InterPro" id="IPR036259">
    <property type="entry name" value="MFS_trans_sf"/>
</dbReference>
<proteinExistence type="predicted"/>
<dbReference type="Pfam" id="PF07690">
    <property type="entry name" value="MFS_1"/>
    <property type="match status" value="1"/>
</dbReference>
<feature type="transmembrane region" description="Helical" evidence="5">
    <location>
        <begin position="180"/>
        <end position="199"/>
    </location>
</feature>
<evidence type="ECO:0000313" key="8">
    <source>
        <dbReference type="Proteomes" id="UP000315750"/>
    </source>
</evidence>
<dbReference type="RefSeq" id="WP_145245637.1">
    <property type="nucleotide sequence ID" value="NZ_CP036278.1"/>
</dbReference>
<dbReference type="GO" id="GO:0022857">
    <property type="term" value="F:transmembrane transporter activity"/>
    <property type="evidence" value="ECO:0007669"/>
    <property type="project" value="InterPro"/>
</dbReference>
<feature type="domain" description="Major facilitator superfamily (MFS) profile" evidence="6">
    <location>
        <begin position="214"/>
        <end position="457"/>
    </location>
</feature>
<dbReference type="KEGG" id="amuc:Pan181_08790"/>
<dbReference type="EMBL" id="CP036278">
    <property type="protein sequence ID" value="QDU54696.1"/>
    <property type="molecule type" value="Genomic_DNA"/>
</dbReference>
<feature type="transmembrane region" description="Helical" evidence="5">
    <location>
        <begin position="392"/>
        <end position="413"/>
    </location>
</feature>
<feature type="transmembrane region" description="Helical" evidence="5">
    <location>
        <begin position="265"/>
        <end position="286"/>
    </location>
</feature>
<dbReference type="SUPFAM" id="SSF103473">
    <property type="entry name" value="MFS general substrate transporter"/>
    <property type="match status" value="1"/>
</dbReference>
<dbReference type="InterPro" id="IPR011701">
    <property type="entry name" value="MFS"/>
</dbReference>